<proteinExistence type="predicted"/>
<dbReference type="PANTHER" id="PTHR47429:SF2">
    <property type="entry name" value="PROTEIN TWIN LOV 1"/>
    <property type="match status" value="1"/>
</dbReference>
<evidence type="ECO:0000256" key="2">
    <source>
        <dbReference type="ARBA" id="ARBA00022643"/>
    </source>
</evidence>
<dbReference type="InterPro" id="IPR000014">
    <property type="entry name" value="PAS"/>
</dbReference>
<dbReference type="CDD" id="cd00130">
    <property type="entry name" value="PAS"/>
    <property type="match status" value="1"/>
</dbReference>
<dbReference type="Proteomes" id="UP000231564">
    <property type="component" value="Chromosome MARIT"/>
</dbReference>
<dbReference type="Pfam" id="PF13426">
    <property type="entry name" value="PAS_9"/>
    <property type="match status" value="1"/>
</dbReference>
<dbReference type="SUPFAM" id="SSF55785">
    <property type="entry name" value="PYP-like sensor domain (PAS domain)"/>
    <property type="match status" value="1"/>
</dbReference>
<keyword evidence="6" id="KW-1185">Reference proteome</keyword>
<dbReference type="InterPro" id="IPR035965">
    <property type="entry name" value="PAS-like_dom_sf"/>
</dbReference>
<evidence type="ECO:0000313" key="5">
    <source>
        <dbReference type="EMBL" id="SFZ83867.1"/>
    </source>
</evidence>
<name>A0A2H1EBN8_9FLAO</name>
<keyword evidence="2" id="KW-0288">FMN</keyword>
<gene>
    <name evidence="5" type="ORF">MARIT_2308</name>
</gene>
<feature type="domain" description="PAS" evidence="4">
    <location>
        <begin position="113"/>
        <end position="196"/>
    </location>
</feature>
<dbReference type="AlphaFoldDB" id="A0A2H1EBN8"/>
<keyword evidence="1" id="KW-0285">Flavoprotein</keyword>
<dbReference type="EMBL" id="LT634361">
    <property type="protein sequence ID" value="SFZ83867.1"/>
    <property type="molecule type" value="Genomic_DNA"/>
</dbReference>
<evidence type="ECO:0000259" key="4">
    <source>
        <dbReference type="Pfam" id="PF13426"/>
    </source>
</evidence>
<dbReference type="Gene3D" id="3.30.450.20">
    <property type="entry name" value="PAS domain"/>
    <property type="match status" value="1"/>
</dbReference>
<evidence type="ECO:0000313" key="6">
    <source>
        <dbReference type="Proteomes" id="UP000231564"/>
    </source>
</evidence>
<reference evidence="5 6" key="1">
    <citation type="submission" date="2016-11" db="EMBL/GenBank/DDBJ databases">
        <authorList>
            <person name="Jaros S."/>
            <person name="Januszkiewicz K."/>
            <person name="Wedrychowicz H."/>
        </authorList>
    </citation>
    <scope>NUCLEOTIDE SEQUENCE [LARGE SCALE GENOMIC DNA]</scope>
    <source>
        <strain evidence="5">NCIMB 2154T</strain>
    </source>
</reference>
<dbReference type="KEGG" id="tmar:MARIT_2308"/>
<protein>
    <submittedName>
        <fullName evidence="5">PAS domain-containing protein</fullName>
    </submittedName>
</protein>
<keyword evidence="3" id="KW-0157">Chromophore</keyword>
<organism evidence="5 6">
    <name type="scientific">Tenacibaculum maritimum NCIMB 2154</name>
    <dbReference type="NCBI Taxonomy" id="1349785"/>
    <lineage>
        <taxon>Bacteria</taxon>
        <taxon>Pseudomonadati</taxon>
        <taxon>Bacteroidota</taxon>
        <taxon>Flavobacteriia</taxon>
        <taxon>Flavobacteriales</taxon>
        <taxon>Flavobacteriaceae</taxon>
        <taxon>Tenacibaculum</taxon>
    </lineage>
</organism>
<evidence type="ECO:0000256" key="3">
    <source>
        <dbReference type="ARBA" id="ARBA00022991"/>
    </source>
</evidence>
<dbReference type="STRING" id="1349785.GCA_000509405_02165"/>
<sequence length="210" mass="24442">MYFKEASFFEKCLNYSIFPLILLIDMKNDLKNMLCLDLYVASLSQEAYTNLQPALATPTKKHLHIRSWGIQNLFKENTLAKDIKALHTFALAFQWQNDLRRILHKNPSYETLILTNASKEIVWVNDGFQKMTGYDKSFALHKTAGFLQGEKTSLATRKRIRKKLLKNKPFKEVILNYRKDQTSYECELTIFPLASKAKTTHFLALEKEVV</sequence>
<dbReference type="PANTHER" id="PTHR47429">
    <property type="entry name" value="PROTEIN TWIN LOV 1"/>
    <property type="match status" value="1"/>
</dbReference>
<accession>A0A2H1EBN8</accession>
<evidence type="ECO:0000256" key="1">
    <source>
        <dbReference type="ARBA" id="ARBA00022630"/>
    </source>
</evidence>